<dbReference type="Pfam" id="PF02775">
    <property type="entry name" value="TPP_enzyme_C"/>
    <property type="match status" value="1"/>
</dbReference>
<dbReference type="UniPathway" id="UPA00047">
    <property type="reaction ID" value="UER00055"/>
</dbReference>
<comment type="pathway">
    <text evidence="1 12">Amino-acid biosynthesis; L-isoleucine biosynthesis; L-isoleucine from 2-oxobutanoate: step 1/4.</text>
</comment>
<dbReference type="GO" id="GO:0005948">
    <property type="term" value="C:acetolactate synthase complex"/>
    <property type="evidence" value="ECO:0007669"/>
    <property type="project" value="TreeGrafter"/>
</dbReference>
<keyword evidence="5 12" id="KW-0028">Amino-acid biosynthesis</keyword>
<sequence length="697" mass="75850">MLRSTATQAALVAVRPRAQAVLAKAVSTAFVRTYLTKRTPLPTPIKPTTPLTVKRPQSTATATATNTRPIPSPSFNKEPASHGVSPLKGGKKPALDDTFVGMTGGEIFHEMMLRHNVKHIFGYPGGAILPVFDAIFNSKHFDFILPRHEQGAGHMAQGYARASGKPGVVLVTSGPGATNVITPMQDALSDGTPLVVFCGQVPTSAIGTDAFQEADIVGISRSCTKWNVMVKSVAELPRRINEAFEIATSGRPGPVLVDLPKDVTGGILRRAIEVSSALPAHPSAASIAAREITETRLKATIQNVARLVNMAKKPVIYAGQGILERPEGPEILRKLSEVAQIPVTTTLQGLGAFDEMDEKSLHMLGMHGSAYANMAMQEADLILALGARFDDRVTGVISKFAPQARAAAAENRGGIVHFEIMPKNINKVVQATEAVEGDVADNLKLLLPLVNEVESRPEWFAQIKDWKTRFPFAYEEESPGSMIKPQTVIKELSRQTDPIKDKTIITTGVGQHQMWTAQHFRWRYPRTMITSGGLGTMGFGLPSAIGAKVAKPDHLVIDVDGDASFGMTLTELSTAAQFNIAVKIIVLNNEEQGMVTQWQSLFYEDRFSWTHQKNPDFQKLAEAMGVKPLRCEKIEDLEGKIAELIASEGPTLLEVLVDKKVPVLPMVPGGKALHEFLVYDPEKEKLRRKIMKERSGH</sequence>
<dbReference type="GO" id="GO:0003984">
    <property type="term" value="F:acetolactate synthase activity"/>
    <property type="evidence" value="ECO:0007669"/>
    <property type="project" value="UniProtKB-EC"/>
</dbReference>
<dbReference type="Pfam" id="PF02776">
    <property type="entry name" value="TPP_enzyme_N"/>
    <property type="match status" value="1"/>
</dbReference>
<evidence type="ECO:0000259" key="15">
    <source>
        <dbReference type="Pfam" id="PF02775"/>
    </source>
</evidence>
<feature type="domain" description="Thiamine pyrophosphate enzyme N-terminal TPP-binding" evidence="16">
    <location>
        <begin position="102"/>
        <end position="217"/>
    </location>
</feature>
<dbReference type="PROSITE" id="PS00187">
    <property type="entry name" value="TPP_ENZYMES"/>
    <property type="match status" value="1"/>
</dbReference>
<evidence type="ECO:0000313" key="18">
    <source>
        <dbReference type="Proteomes" id="UP000275078"/>
    </source>
</evidence>
<dbReference type="GO" id="GO:0000287">
    <property type="term" value="F:magnesium ion binding"/>
    <property type="evidence" value="ECO:0007669"/>
    <property type="project" value="UniProtKB-UniRule"/>
</dbReference>
<proteinExistence type="inferred from homology"/>
<dbReference type="FunFam" id="3.40.50.970:FF:000007">
    <property type="entry name" value="Acetolactate synthase"/>
    <property type="match status" value="1"/>
</dbReference>
<dbReference type="EC" id="2.2.1.6" evidence="4 12"/>
<evidence type="ECO:0000256" key="9">
    <source>
        <dbReference type="ARBA" id="ARBA00022946"/>
    </source>
</evidence>
<dbReference type="SUPFAM" id="SSF52518">
    <property type="entry name" value="Thiamin diphosphate-binding fold (THDP-binding)"/>
    <property type="match status" value="2"/>
</dbReference>
<evidence type="ECO:0000256" key="4">
    <source>
        <dbReference type="ARBA" id="ARBA00013145"/>
    </source>
</evidence>
<dbReference type="FunFam" id="3.40.50.970:FF:000053">
    <property type="entry name" value="Acetolactate synthase, mitochondrial"/>
    <property type="match status" value="1"/>
</dbReference>
<dbReference type="GO" id="GO:0009099">
    <property type="term" value="P:L-valine biosynthetic process"/>
    <property type="evidence" value="ECO:0007669"/>
    <property type="project" value="UniProtKB-UniPathway"/>
</dbReference>
<evidence type="ECO:0000256" key="10">
    <source>
        <dbReference type="ARBA" id="ARBA00023052"/>
    </source>
</evidence>
<dbReference type="Pfam" id="PF00205">
    <property type="entry name" value="TPP_enzyme_M"/>
    <property type="match status" value="1"/>
</dbReference>
<dbReference type="InterPro" id="IPR012001">
    <property type="entry name" value="Thiamin_PyroP_enz_TPP-bd_dom"/>
</dbReference>
<dbReference type="Proteomes" id="UP000275078">
    <property type="component" value="Unassembled WGS sequence"/>
</dbReference>
<comment type="cofactor">
    <cofactor evidence="12">
        <name>thiamine diphosphate</name>
        <dbReference type="ChEBI" id="CHEBI:58937"/>
    </cofactor>
    <text evidence="12">Binds 1 thiamine pyrophosphate per subunit.</text>
</comment>
<evidence type="ECO:0000256" key="12">
    <source>
        <dbReference type="RuleBase" id="RU003591"/>
    </source>
</evidence>
<feature type="domain" description="Thiamine pyrophosphate enzyme TPP-binding" evidence="15">
    <location>
        <begin position="508"/>
        <end position="655"/>
    </location>
</feature>
<feature type="compositionally biased region" description="Polar residues" evidence="13">
    <location>
        <begin position="55"/>
        <end position="75"/>
    </location>
</feature>
<dbReference type="InterPro" id="IPR045229">
    <property type="entry name" value="TPP_enz"/>
</dbReference>
<keyword evidence="10 12" id="KW-0786">Thiamine pyrophosphate</keyword>
<evidence type="ECO:0000256" key="6">
    <source>
        <dbReference type="ARBA" id="ARBA00022679"/>
    </source>
</evidence>
<keyword evidence="11 12" id="KW-0100">Branched-chain amino acid biosynthesis</keyword>
<feature type="domain" description="Thiamine pyrophosphate enzyme central" evidence="14">
    <location>
        <begin position="301"/>
        <end position="444"/>
    </location>
</feature>
<name>A0A3N4IGZ1_ASCIM</name>
<reference evidence="17 18" key="1">
    <citation type="journal article" date="2018" name="Nat. Ecol. Evol.">
        <title>Pezizomycetes genomes reveal the molecular basis of ectomycorrhizal truffle lifestyle.</title>
        <authorList>
            <person name="Murat C."/>
            <person name="Payen T."/>
            <person name="Noel B."/>
            <person name="Kuo A."/>
            <person name="Morin E."/>
            <person name="Chen J."/>
            <person name="Kohler A."/>
            <person name="Krizsan K."/>
            <person name="Balestrini R."/>
            <person name="Da Silva C."/>
            <person name="Montanini B."/>
            <person name="Hainaut M."/>
            <person name="Levati E."/>
            <person name="Barry K.W."/>
            <person name="Belfiori B."/>
            <person name="Cichocki N."/>
            <person name="Clum A."/>
            <person name="Dockter R.B."/>
            <person name="Fauchery L."/>
            <person name="Guy J."/>
            <person name="Iotti M."/>
            <person name="Le Tacon F."/>
            <person name="Lindquist E.A."/>
            <person name="Lipzen A."/>
            <person name="Malagnac F."/>
            <person name="Mello A."/>
            <person name="Molinier V."/>
            <person name="Miyauchi S."/>
            <person name="Poulain J."/>
            <person name="Riccioni C."/>
            <person name="Rubini A."/>
            <person name="Sitrit Y."/>
            <person name="Splivallo R."/>
            <person name="Traeger S."/>
            <person name="Wang M."/>
            <person name="Zifcakova L."/>
            <person name="Wipf D."/>
            <person name="Zambonelli A."/>
            <person name="Paolocci F."/>
            <person name="Nowrousian M."/>
            <person name="Ottonello S."/>
            <person name="Baldrian P."/>
            <person name="Spatafora J.W."/>
            <person name="Henrissat B."/>
            <person name="Nagy L.G."/>
            <person name="Aury J.M."/>
            <person name="Wincker P."/>
            <person name="Grigoriev I.V."/>
            <person name="Bonfante P."/>
            <person name="Martin F.M."/>
        </authorList>
    </citation>
    <scope>NUCLEOTIDE SEQUENCE [LARGE SCALE GENOMIC DNA]</scope>
    <source>
        <strain evidence="17 18">RN42</strain>
    </source>
</reference>
<comment type="similarity">
    <text evidence="3 12">Belongs to the TPP enzyme family.</text>
</comment>
<dbReference type="InterPro" id="IPR012846">
    <property type="entry name" value="Acetolactate_synth_lsu"/>
</dbReference>
<dbReference type="InterPro" id="IPR029061">
    <property type="entry name" value="THDP-binding"/>
</dbReference>
<comment type="pathway">
    <text evidence="2 12">Amino-acid biosynthesis; L-valine biosynthesis; L-valine from pyruvate: step 1/4.</text>
</comment>
<evidence type="ECO:0000256" key="13">
    <source>
        <dbReference type="SAM" id="MobiDB-lite"/>
    </source>
</evidence>
<dbReference type="CDD" id="cd02015">
    <property type="entry name" value="TPP_AHAS"/>
    <property type="match status" value="1"/>
</dbReference>
<keyword evidence="9" id="KW-0809">Transit peptide</keyword>
<dbReference type="GO" id="GO:0050660">
    <property type="term" value="F:flavin adenine dinucleotide binding"/>
    <property type="evidence" value="ECO:0007669"/>
    <property type="project" value="InterPro"/>
</dbReference>
<evidence type="ECO:0000256" key="5">
    <source>
        <dbReference type="ARBA" id="ARBA00022605"/>
    </source>
</evidence>
<evidence type="ECO:0000256" key="2">
    <source>
        <dbReference type="ARBA" id="ARBA00005025"/>
    </source>
</evidence>
<dbReference type="InterPro" id="IPR029035">
    <property type="entry name" value="DHS-like_NAD/FAD-binding_dom"/>
</dbReference>
<keyword evidence="8 12" id="KW-0460">Magnesium</keyword>
<protein>
    <recommendedName>
        <fullName evidence="4 12">Acetolactate synthase</fullName>
        <ecNumber evidence="4 12">2.2.1.6</ecNumber>
    </recommendedName>
</protein>
<gene>
    <name evidence="17" type="ORF">BJ508DRAFT_412192</name>
</gene>
<dbReference type="PANTHER" id="PTHR18968">
    <property type="entry name" value="THIAMINE PYROPHOSPHATE ENZYMES"/>
    <property type="match status" value="1"/>
</dbReference>
<dbReference type="Gene3D" id="3.40.50.1220">
    <property type="entry name" value="TPP-binding domain"/>
    <property type="match status" value="1"/>
</dbReference>
<evidence type="ECO:0000256" key="1">
    <source>
        <dbReference type="ARBA" id="ARBA00004974"/>
    </source>
</evidence>
<dbReference type="FunFam" id="3.40.50.1220:FF:000008">
    <property type="entry name" value="Acetolactate synthase"/>
    <property type="match status" value="1"/>
</dbReference>
<dbReference type="EMBL" id="ML119654">
    <property type="protein sequence ID" value="RPA85415.1"/>
    <property type="molecule type" value="Genomic_DNA"/>
</dbReference>
<dbReference type="GO" id="GO:0030976">
    <property type="term" value="F:thiamine pyrophosphate binding"/>
    <property type="evidence" value="ECO:0007669"/>
    <property type="project" value="UniProtKB-UniRule"/>
</dbReference>
<accession>A0A3N4IGZ1</accession>
<comment type="catalytic activity">
    <reaction evidence="12">
        <text>2 pyruvate + H(+) = (2S)-2-acetolactate + CO2</text>
        <dbReference type="Rhea" id="RHEA:25249"/>
        <dbReference type="ChEBI" id="CHEBI:15361"/>
        <dbReference type="ChEBI" id="CHEBI:15378"/>
        <dbReference type="ChEBI" id="CHEBI:16526"/>
        <dbReference type="ChEBI" id="CHEBI:58476"/>
        <dbReference type="EC" id="2.2.1.6"/>
    </reaction>
</comment>
<dbReference type="CDD" id="cd07035">
    <property type="entry name" value="TPP_PYR_POX_like"/>
    <property type="match status" value="1"/>
</dbReference>
<dbReference type="InterPro" id="IPR012000">
    <property type="entry name" value="Thiamin_PyroP_enz_cen_dom"/>
</dbReference>
<dbReference type="GO" id="GO:0009097">
    <property type="term" value="P:isoleucine biosynthetic process"/>
    <property type="evidence" value="ECO:0007669"/>
    <property type="project" value="UniProtKB-UniPathway"/>
</dbReference>
<evidence type="ECO:0000256" key="11">
    <source>
        <dbReference type="ARBA" id="ARBA00023304"/>
    </source>
</evidence>
<keyword evidence="6 12" id="KW-0808">Transferase</keyword>
<dbReference type="GO" id="GO:0005739">
    <property type="term" value="C:mitochondrion"/>
    <property type="evidence" value="ECO:0007669"/>
    <property type="project" value="TreeGrafter"/>
</dbReference>
<evidence type="ECO:0000256" key="8">
    <source>
        <dbReference type="ARBA" id="ARBA00022842"/>
    </source>
</evidence>
<evidence type="ECO:0000259" key="16">
    <source>
        <dbReference type="Pfam" id="PF02776"/>
    </source>
</evidence>
<dbReference type="InterPro" id="IPR000399">
    <property type="entry name" value="TPP-bd_CS"/>
</dbReference>
<comment type="cofactor">
    <cofactor evidence="12">
        <name>Mg(2+)</name>
        <dbReference type="ChEBI" id="CHEBI:18420"/>
    </cofactor>
    <text evidence="12">Binds 1 Mg(2+) ion per subunit.</text>
</comment>
<dbReference type="PANTHER" id="PTHR18968:SF13">
    <property type="entry name" value="ACETOLACTATE SYNTHASE CATALYTIC SUBUNIT, MITOCHONDRIAL"/>
    <property type="match status" value="1"/>
</dbReference>
<dbReference type="OrthoDB" id="16262at2759"/>
<dbReference type="SUPFAM" id="SSF52467">
    <property type="entry name" value="DHS-like NAD/FAD-binding domain"/>
    <property type="match status" value="1"/>
</dbReference>
<dbReference type="Gene3D" id="3.40.50.970">
    <property type="match status" value="2"/>
</dbReference>
<keyword evidence="18" id="KW-1185">Reference proteome</keyword>
<dbReference type="AlphaFoldDB" id="A0A3N4IGZ1"/>
<keyword evidence="7 12" id="KW-0479">Metal-binding</keyword>
<evidence type="ECO:0000256" key="3">
    <source>
        <dbReference type="ARBA" id="ARBA00007812"/>
    </source>
</evidence>
<feature type="region of interest" description="Disordered" evidence="13">
    <location>
        <begin position="41"/>
        <end position="90"/>
    </location>
</feature>
<dbReference type="InterPro" id="IPR039368">
    <property type="entry name" value="AHAS_TPP"/>
</dbReference>
<evidence type="ECO:0000313" key="17">
    <source>
        <dbReference type="EMBL" id="RPA85415.1"/>
    </source>
</evidence>
<dbReference type="NCBIfam" id="TIGR00118">
    <property type="entry name" value="acolac_lg"/>
    <property type="match status" value="1"/>
</dbReference>
<evidence type="ECO:0000259" key="14">
    <source>
        <dbReference type="Pfam" id="PF00205"/>
    </source>
</evidence>
<organism evidence="17 18">
    <name type="scientific">Ascobolus immersus RN42</name>
    <dbReference type="NCBI Taxonomy" id="1160509"/>
    <lineage>
        <taxon>Eukaryota</taxon>
        <taxon>Fungi</taxon>
        <taxon>Dikarya</taxon>
        <taxon>Ascomycota</taxon>
        <taxon>Pezizomycotina</taxon>
        <taxon>Pezizomycetes</taxon>
        <taxon>Pezizales</taxon>
        <taxon>Ascobolaceae</taxon>
        <taxon>Ascobolus</taxon>
    </lineage>
</organism>
<evidence type="ECO:0000256" key="7">
    <source>
        <dbReference type="ARBA" id="ARBA00022723"/>
    </source>
</evidence>
<dbReference type="STRING" id="1160509.A0A3N4IGZ1"/>
<dbReference type="UniPathway" id="UPA00049">
    <property type="reaction ID" value="UER00059"/>
</dbReference>
<dbReference type="InterPro" id="IPR011766">
    <property type="entry name" value="TPP_enzyme_TPP-bd"/>
</dbReference>